<evidence type="ECO:0000256" key="1">
    <source>
        <dbReference type="ARBA" id="ARBA00022481"/>
    </source>
</evidence>
<evidence type="ECO:0000256" key="2">
    <source>
        <dbReference type="ARBA" id="ARBA00029447"/>
    </source>
</evidence>
<proteinExistence type="inferred from homology"/>
<sequence>MRAFDRMALRMRLAIQEVRLASGSTLCAAGEIAAGNMDLSIRTERQALALQSVSQSIEDVAQRVSSNAELARQAQRQAHDAAGMASDSAEKVRRFTETIEAILRSSQQMSDIVSVIDGIAFQTNILALNAAVEAARAGEQGRGFAVVASEVRTLAQRSSTAAREIRDLIHLNLQTVETGALQATQVDSSIRHMVSASEQVAGVVADISRSTEVQATSIGQVHVVIHDVDEGIRQNAALVEEAAASAASLRGQAEALDQTLGRFRG</sequence>
<keyword evidence="1" id="KW-0488">Methylation</keyword>
<evidence type="ECO:0000259" key="4">
    <source>
        <dbReference type="PROSITE" id="PS50111"/>
    </source>
</evidence>
<gene>
    <name evidence="5" type="ORF">ACFOW3_19140</name>
</gene>
<name>A0ABV8DED6_9BURK</name>
<protein>
    <submittedName>
        <fullName evidence="5">Methyl-accepting chemotaxis protein</fullName>
    </submittedName>
</protein>
<evidence type="ECO:0000256" key="3">
    <source>
        <dbReference type="PROSITE-ProRule" id="PRU00284"/>
    </source>
</evidence>
<accession>A0ABV8DED6</accession>
<feature type="domain" description="Methyl-accepting transducer" evidence="4">
    <location>
        <begin position="21"/>
        <end position="250"/>
    </location>
</feature>
<dbReference type="RefSeq" id="WP_252635733.1">
    <property type="nucleotide sequence ID" value="NZ_JAMXAX010000058.1"/>
</dbReference>
<dbReference type="Gene3D" id="1.10.287.950">
    <property type="entry name" value="Methyl-accepting chemotaxis protein"/>
    <property type="match status" value="1"/>
</dbReference>
<dbReference type="SUPFAM" id="SSF58104">
    <property type="entry name" value="Methyl-accepting chemotaxis protein (MCP) signaling domain"/>
    <property type="match status" value="1"/>
</dbReference>
<dbReference type="PANTHER" id="PTHR43531">
    <property type="entry name" value="PROTEIN ICFG"/>
    <property type="match status" value="1"/>
</dbReference>
<dbReference type="PROSITE" id="PS50111">
    <property type="entry name" value="CHEMOTAXIS_TRANSDUC_2"/>
    <property type="match status" value="1"/>
</dbReference>
<dbReference type="Pfam" id="PF00015">
    <property type="entry name" value="MCPsignal"/>
    <property type="match status" value="1"/>
</dbReference>
<organism evidence="5 6">
    <name type="scientific">Acidovorax facilis</name>
    <dbReference type="NCBI Taxonomy" id="12917"/>
    <lineage>
        <taxon>Bacteria</taxon>
        <taxon>Pseudomonadati</taxon>
        <taxon>Pseudomonadota</taxon>
        <taxon>Betaproteobacteria</taxon>
        <taxon>Burkholderiales</taxon>
        <taxon>Comamonadaceae</taxon>
        <taxon>Acidovorax</taxon>
    </lineage>
</organism>
<comment type="similarity">
    <text evidence="2">Belongs to the methyl-accepting chemotaxis (MCP) protein family.</text>
</comment>
<dbReference type="PRINTS" id="PR00260">
    <property type="entry name" value="CHEMTRNSDUCR"/>
</dbReference>
<keyword evidence="3" id="KW-0807">Transducer</keyword>
<dbReference type="InterPro" id="IPR004089">
    <property type="entry name" value="MCPsignal_dom"/>
</dbReference>
<dbReference type="SMART" id="SM00283">
    <property type="entry name" value="MA"/>
    <property type="match status" value="1"/>
</dbReference>
<evidence type="ECO:0000313" key="6">
    <source>
        <dbReference type="Proteomes" id="UP001595693"/>
    </source>
</evidence>
<dbReference type="InterPro" id="IPR004090">
    <property type="entry name" value="Chemotax_Me-accpt_rcpt"/>
</dbReference>
<dbReference type="Proteomes" id="UP001595693">
    <property type="component" value="Unassembled WGS sequence"/>
</dbReference>
<reference evidence="6" key="1">
    <citation type="journal article" date="2019" name="Int. J. Syst. Evol. Microbiol.">
        <title>The Global Catalogue of Microorganisms (GCM) 10K type strain sequencing project: providing services to taxonomists for standard genome sequencing and annotation.</title>
        <authorList>
            <consortium name="The Broad Institute Genomics Platform"/>
            <consortium name="The Broad Institute Genome Sequencing Center for Infectious Disease"/>
            <person name="Wu L."/>
            <person name="Ma J."/>
        </authorList>
    </citation>
    <scope>NUCLEOTIDE SEQUENCE [LARGE SCALE GENOMIC DNA]</scope>
    <source>
        <strain evidence="6">CCUG 2113</strain>
    </source>
</reference>
<dbReference type="InterPro" id="IPR051310">
    <property type="entry name" value="MCP_chemotaxis"/>
</dbReference>
<comment type="caution">
    <text evidence="5">The sequence shown here is derived from an EMBL/GenBank/DDBJ whole genome shotgun (WGS) entry which is preliminary data.</text>
</comment>
<dbReference type="EMBL" id="JBHSAJ010000057">
    <property type="protein sequence ID" value="MFC3936740.1"/>
    <property type="molecule type" value="Genomic_DNA"/>
</dbReference>
<keyword evidence="6" id="KW-1185">Reference proteome</keyword>
<dbReference type="PANTHER" id="PTHR43531:SF14">
    <property type="entry name" value="METHYL-ACCEPTING CHEMOTAXIS PROTEIN I-RELATED"/>
    <property type="match status" value="1"/>
</dbReference>
<evidence type="ECO:0000313" key="5">
    <source>
        <dbReference type="EMBL" id="MFC3936740.1"/>
    </source>
</evidence>